<comment type="similarity">
    <text evidence="2">Belongs to the LRRC8 family.</text>
</comment>
<keyword evidence="6 17" id="KW-0812">Transmembrane</keyword>
<dbReference type="PANTHER" id="PTHR46662">
    <property type="entry name" value="DI-GLUCOSE BINDING PROTEIN WITH LEUCINE-RICH REPEAT DOMAIN-CONTAINING PROTEIN"/>
    <property type="match status" value="1"/>
</dbReference>
<dbReference type="SMART" id="SM00369">
    <property type="entry name" value="LRR_TYP"/>
    <property type="match status" value="7"/>
</dbReference>
<comment type="catalytic activity">
    <reaction evidence="13">
        <text>iodide(out) = iodide(in)</text>
        <dbReference type="Rhea" id="RHEA:66324"/>
        <dbReference type="ChEBI" id="CHEBI:16382"/>
    </reaction>
</comment>
<reference evidence="19" key="1">
    <citation type="submission" date="2025-08" db="UniProtKB">
        <authorList>
            <consortium name="Ensembl"/>
        </authorList>
    </citation>
    <scope>IDENTIFICATION</scope>
</reference>
<keyword evidence="9" id="KW-0406">Ion transport</keyword>
<evidence type="ECO:0000256" key="2">
    <source>
        <dbReference type="ARBA" id="ARBA00010471"/>
    </source>
</evidence>
<evidence type="ECO:0000313" key="19">
    <source>
        <dbReference type="Ensembl" id="ENSPLAP00000014688.1"/>
    </source>
</evidence>
<dbReference type="Pfam" id="PF12534">
    <property type="entry name" value="Pannexin_like"/>
    <property type="match status" value="1"/>
</dbReference>
<evidence type="ECO:0000256" key="8">
    <source>
        <dbReference type="ARBA" id="ARBA00022989"/>
    </source>
</evidence>
<evidence type="ECO:0000256" key="14">
    <source>
        <dbReference type="ARBA" id="ARBA00024158"/>
    </source>
</evidence>
<dbReference type="Proteomes" id="UP000261500">
    <property type="component" value="Unplaced"/>
</dbReference>
<dbReference type="InterPro" id="IPR032675">
    <property type="entry name" value="LRR_dom_sf"/>
</dbReference>
<protein>
    <submittedName>
        <fullName evidence="19">Si:zfos-323e3.4</fullName>
    </submittedName>
</protein>
<name>A0A3B3UPB9_9TELE</name>
<organism evidence="19 20">
    <name type="scientific">Poecilia latipinna</name>
    <name type="common">sailfin molly</name>
    <dbReference type="NCBI Taxonomy" id="48699"/>
    <lineage>
        <taxon>Eukaryota</taxon>
        <taxon>Metazoa</taxon>
        <taxon>Chordata</taxon>
        <taxon>Craniata</taxon>
        <taxon>Vertebrata</taxon>
        <taxon>Euteleostomi</taxon>
        <taxon>Actinopterygii</taxon>
        <taxon>Neopterygii</taxon>
        <taxon>Teleostei</taxon>
        <taxon>Neoteleostei</taxon>
        <taxon>Acanthomorphata</taxon>
        <taxon>Ovalentaria</taxon>
        <taxon>Atherinomorphae</taxon>
        <taxon>Cyprinodontiformes</taxon>
        <taxon>Poeciliidae</taxon>
        <taxon>Poeciliinae</taxon>
        <taxon>Poecilia</taxon>
    </lineage>
</organism>
<keyword evidence="8 17" id="KW-1133">Transmembrane helix</keyword>
<dbReference type="SUPFAM" id="SSF52058">
    <property type="entry name" value="L domain-like"/>
    <property type="match status" value="1"/>
</dbReference>
<dbReference type="InterPro" id="IPR001611">
    <property type="entry name" value="Leu-rich_rpt"/>
</dbReference>
<evidence type="ECO:0000256" key="6">
    <source>
        <dbReference type="ARBA" id="ARBA00022692"/>
    </source>
</evidence>
<feature type="transmembrane region" description="Helical" evidence="17">
    <location>
        <begin position="42"/>
        <end position="62"/>
    </location>
</feature>
<evidence type="ECO:0000256" key="7">
    <source>
        <dbReference type="ARBA" id="ARBA00022737"/>
    </source>
</evidence>
<evidence type="ECO:0000256" key="16">
    <source>
        <dbReference type="SAM" id="MobiDB-lite"/>
    </source>
</evidence>
<dbReference type="Gene3D" id="3.80.10.10">
    <property type="entry name" value="Ribonuclease Inhibitor"/>
    <property type="match status" value="3"/>
</dbReference>
<evidence type="ECO:0000256" key="1">
    <source>
        <dbReference type="ARBA" id="ARBA00004651"/>
    </source>
</evidence>
<keyword evidence="5" id="KW-0433">Leucine-rich repeat</keyword>
<evidence type="ECO:0000256" key="13">
    <source>
        <dbReference type="ARBA" id="ARBA00024145"/>
    </source>
</evidence>
<evidence type="ECO:0000256" key="15">
    <source>
        <dbReference type="ARBA" id="ARBA00024167"/>
    </source>
</evidence>
<evidence type="ECO:0000256" key="9">
    <source>
        <dbReference type="ARBA" id="ARBA00023065"/>
    </source>
</evidence>
<comment type="catalytic activity">
    <reaction evidence="15">
        <text>chloride(in) = chloride(out)</text>
        <dbReference type="Rhea" id="RHEA:29823"/>
        <dbReference type="ChEBI" id="CHEBI:17996"/>
    </reaction>
</comment>
<keyword evidence="7" id="KW-0677">Repeat</keyword>
<dbReference type="GO" id="GO:0005886">
    <property type="term" value="C:plasma membrane"/>
    <property type="evidence" value="ECO:0007669"/>
    <property type="project" value="UniProtKB-SubCell"/>
</dbReference>
<feature type="transmembrane region" description="Helical" evidence="17">
    <location>
        <begin position="332"/>
        <end position="354"/>
    </location>
</feature>
<evidence type="ECO:0000256" key="11">
    <source>
        <dbReference type="ARBA" id="ARBA00023157"/>
    </source>
</evidence>
<keyword evidence="3" id="KW-0813">Transport</keyword>
<dbReference type="AlphaFoldDB" id="A0A3B3UPB9"/>
<dbReference type="STRING" id="48699.ENSPLAP00000014688"/>
<keyword evidence="10 17" id="KW-0472">Membrane</keyword>
<dbReference type="GO" id="GO:0034220">
    <property type="term" value="P:monoatomic ion transmembrane transport"/>
    <property type="evidence" value="ECO:0007669"/>
    <property type="project" value="UniProtKB-KW"/>
</dbReference>
<accession>A0A3B3UPB9</accession>
<keyword evidence="20" id="KW-1185">Reference proteome</keyword>
<evidence type="ECO:0000256" key="4">
    <source>
        <dbReference type="ARBA" id="ARBA00022475"/>
    </source>
</evidence>
<feature type="domain" description="LRRC8 pannexin-like TM region" evidence="18">
    <location>
        <begin position="15"/>
        <end position="350"/>
    </location>
</feature>
<keyword evidence="4" id="KW-1003">Cell membrane</keyword>
<sequence>MLTSTVLPSPERSSMIPVGEFKSLGIEQNSQFRVLKPWWDVLSEYLCVAMLMIGVFGCTLQLTQDKIACLPSHITSPKNEAVDCNYIIDYSNNNSDSSIVTELFGRKNNLDIHQYLFVNHYCYERFVHWYAKYFPYLVVIHSMIFMVASSFWFKFPGTSSKIDLFVNILGKCFDSPWTTRALSEVSEERGEEKLVSLRRSTMSKDFKDHRADEEENIGLLRSTSVKSNSEKKVQDPQPTPSVLDKKEGEQAKALFEKVKKFRTHVEEADILYLMYVLQTSLKVFKFLIIIVYTAVLVQNIEVIVRCDVPPDLTGFHVFCCTHTKAHLFSKLAYCYFCFVGVYGLMCIYTLYWVFHRPLKEYSFEHVRLETGVIDIPDVKNDFAFLFHLVDQYDALYPKRFAVFLSEVSESHLHQLNLNYEWTNRKLRAHLSKNSKDNLELCLMGLPGLPDTVFEITEIESLRLEQVKNVTIPAGVAKLDSLQELSLIYCPAKLQLLALNHLKEQLKVLRLAFESSEEIPLWMYTLHSLEELYLTGPLTNEVSKSGNLESLRDLSNLRLLSLRSNLRKIPPSVGDLASQLKALCIHNEGVKLQAFSTLKKLTNLVSLELSGCELERIPSAVFSLNNLQELDLKENKLCTVEEILSLQHCRRLVTLRLWHNKITYIPDHIAKLHTLETLDISWNKLKKLPSRLFYCTRLRHLDISHNQITSIPSEVNILSGLQFFSAAFNSLESLPEELFSCKRIKTLVLSNNCLSYLSPKVGNLAQLVRLDIKGNRLDSLPLEIGECSLLRCTGLIVEDSLFDLLPSDLRKKLSQGRD</sequence>
<dbReference type="InterPro" id="IPR021040">
    <property type="entry name" value="LRRC8_Pannexin-like"/>
</dbReference>
<dbReference type="Pfam" id="PF13855">
    <property type="entry name" value="LRR_8"/>
    <property type="match status" value="1"/>
</dbReference>
<reference evidence="19" key="2">
    <citation type="submission" date="2025-09" db="UniProtKB">
        <authorList>
            <consortium name="Ensembl"/>
        </authorList>
    </citation>
    <scope>IDENTIFICATION</scope>
</reference>
<dbReference type="InterPro" id="IPR003591">
    <property type="entry name" value="Leu-rich_rpt_typical-subtyp"/>
</dbReference>
<keyword evidence="11" id="KW-1015">Disulfide bond</keyword>
<feature type="region of interest" description="Disordered" evidence="16">
    <location>
        <begin position="225"/>
        <end position="244"/>
    </location>
</feature>
<evidence type="ECO:0000256" key="5">
    <source>
        <dbReference type="ARBA" id="ARBA00022614"/>
    </source>
</evidence>
<evidence type="ECO:0000256" key="12">
    <source>
        <dbReference type="ARBA" id="ARBA00023303"/>
    </source>
</evidence>
<comment type="subcellular location">
    <subcellularLocation>
        <location evidence="1">Cell membrane</location>
        <topology evidence="1">Multi-pass membrane protein</topology>
    </subcellularLocation>
</comment>
<dbReference type="PANTHER" id="PTHR46662:SF104">
    <property type="entry name" value="GPI-ANCHORED ADHESIN-LIKE PROTEIN PGA55-RELATED"/>
    <property type="match status" value="1"/>
</dbReference>
<comment type="catalytic activity">
    <reaction evidence="14">
        <text>taurine(out) = taurine(in)</text>
        <dbReference type="Rhea" id="RHEA:66328"/>
        <dbReference type="ChEBI" id="CHEBI:507393"/>
    </reaction>
</comment>
<evidence type="ECO:0000256" key="17">
    <source>
        <dbReference type="SAM" id="Phobius"/>
    </source>
</evidence>
<evidence type="ECO:0000256" key="10">
    <source>
        <dbReference type="ARBA" id="ARBA00023136"/>
    </source>
</evidence>
<dbReference type="GeneTree" id="ENSGT00940000165948"/>
<proteinExistence type="inferred from homology"/>
<feature type="transmembrane region" description="Helical" evidence="17">
    <location>
        <begin position="133"/>
        <end position="153"/>
    </location>
</feature>
<dbReference type="PROSITE" id="PS51450">
    <property type="entry name" value="LRR"/>
    <property type="match status" value="3"/>
</dbReference>
<evidence type="ECO:0000259" key="18">
    <source>
        <dbReference type="Pfam" id="PF12534"/>
    </source>
</evidence>
<feature type="transmembrane region" description="Helical" evidence="17">
    <location>
        <begin position="270"/>
        <end position="295"/>
    </location>
</feature>
<evidence type="ECO:0000256" key="3">
    <source>
        <dbReference type="ARBA" id="ARBA00022448"/>
    </source>
</evidence>
<evidence type="ECO:0000313" key="20">
    <source>
        <dbReference type="Proteomes" id="UP000261500"/>
    </source>
</evidence>
<dbReference type="Ensembl" id="ENSPLAT00000023114.1">
    <property type="protein sequence ID" value="ENSPLAP00000014688.1"/>
    <property type="gene ID" value="ENSPLAG00000018432.1"/>
</dbReference>
<keyword evidence="12" id="KW-0407">Ion channel</keyword>